<dbReference type="PANTHER" id="PTHR47698:SF2">
    <property type="entry name" value="FATTY-ACID-BINDING PROTEIN 3, CHLOROPLASTIC"/>
    <property type="match status" value="1"/>
</dbReference>
<feature type="domain" description="Chalcone isomerase" evidence="1">
    <location>
        <begin position="20"/>
        <end position="186"/>
    </location>
</feature>
<sequence length="187" mass="20246">MKKSILLLCAMLLSGNVAALELAGVQLADKVQLGSANLLLNGAGVRTKFFFKIYVGALYLPQKQTSGESVIADEHEHRMALHILHELSSEKFSSGFNEAIRSNHTPEELAALDAQLKQMEQIFKAMKEIRPGDVVTLDYLPGSGTQIGVNGKSFGTIPGAAFNRALLDIWIGSKPVQEDLKKELLGG</sequence>
<dbReference type="AlphaFoldDB" id="A0A1J5TM50"/>
<dbReference type="PANTHER" id="PTHR47698">
    <property type="entry name" value="FATTY-ACID-BINDING PROTEIN 3, CHLOROPLASTIC"/>
    <property type="match status" value="1"/>
</dbReference>
<dbReference type="InterPro" id="IPR036298">
    <property type="entry name" value="Chalcone_isomerase_sf"/>
</dbReference>
<evidence type="ECO:0000313" key="2">
    <source>
        <dbReference type="EMBL" id="OIR17280.1"/>
    </source>
</evidence>
<dbReference type="GO" id="GO:0016872">
    <property type="term" value="F:intramolecular lyase activity"/>
    <property type="evidence" value="ECO:0007669"/>
    <property type="project" value="InterPro"/>
</dbReference>
<gene>
    <name evidence="2" type="ORF">GALL_23010</name>
</gene>
<name>A0A1J5TM50_9ZZZZ</name>
<dbReference type="Gene3D" id="3.50.70.10">
    <property type="match status" value="1"/>
</dbReference>
<reference evidence="2" key="1">
    <citation type="submission" date="2016-10" db="EMBL/GenBank/DDBJ databases">
        <title>Sequence of Gallionella enrichment culture.</title>
        <authorList>
            <person name="Poehlein A."/>
            <person name="Muehling M."/>
            <person name="Daniel R."/>
        </authorList>
    </citation>
    <scope>NUCLEOTIDE SEQUENCE</scope>
</reference>
<proteinExistence type="predicted"/>
<dbReference type="EMBL" id="MLJW01000005">
    <property type="protein sequence ID" value="OIR17280.1"/>
    <property type="molecule type" value="Genomic_DNA"/>
</dbReference>
<accession>A0A1J5TM50</accession>
<dbReference type="InterPro" id="IPR016088">
    <property type="entry name" value="Chalcone_isomerase_3-sand"/>
</dbReference>
<organism evidence="2">
    <name type="scientific">mine drainage metagenome</name>
    <dbReference type="NCBI Taxonomy" id="410659"/>
    <lineage>
        <taxon>unclassified sequences</taxon>
        <taxon>metagenomes</taxon>
        <taxon>ecological metagenomes</taxon>
    </lineage>
</organism>
<dbReference type="SUPFAM" id="SSF54626">
    <property type="entry name" value="Chalcone isomerase"/>
    <property type="match status" value="1"/>
</dbReference>
<dbReference type="Pfam" id="PF16036">
    <property type="entry name" value="Chalcone_3"/>
    <property type="match status" value="1"/>
</dbReference>
<keyword evidence="2" id="KW-0413">Isomerase</keyword>
<evidence type="ECO:0000259" key="1">
    <source>
        <dbReference type="Pfam" id="PF16036"/>
    </source>
</evidence>
<dbReference type="InterPro" id="IPR016087">
    <property type="entry name" value="Chalcone_isomerase"/>
</dbReference>
<protein>
    <submittedName>
        <fullName evidence="2">Chalcone-flavanone isomerase</fullName>
    </submittedName>
</protein>
<comment type="caution">
    <text evidence="2">The sequence shown here is derived from an EMBL/GenBank/DDBJ whole genome shotgun (WGS) entry which is preliminary data.</text>
</comment>